<keyword evidence="7" id="KW-1185">Reference proteome</keyword>
<sequence length="359" mass="37889">MNAPRTSRPIGICGMGTYLPRRIRTNEEVADTVGVSADWIHERTGVRTRHVSAPEEAASDLAAAAVRAAAAAANIDAQDISLLICATSTPDELGPATACRIQARTGARFAVALDVSAACSGWLFAVKVAHDWLSQDRHPRYAAVVGVEAYSKFLDPQDRGTSVLFADGAAAAILGPVPEPGGFTDFVLGSDGLLADQVLIPAGGSRNPATPTTLRTGNHFIHMDGRAVSHFIRTTFPRLVHEALNRNHLTLDDLDCVIAHQPNPVLLRRLGHDLGLDDDRLVIVGDRVGNIGAASAPYALAAAASRHRIHPGNRVLITVFGAGMTWGSALLTWNGAPAIHLAPAPARPAALPTTERTRS</sequence>
<evidence type="ECO:0000313" key="7">
    <source>
        <dbReference type="Proteomes" id="UP001595834"/>
    </source>
</evidence>
<name>A0ABV9UWB0_9ACTN</name>
<reference evidence="7" key="1">
    <citation type="journal article" date="2019" name="Int. J. Syst. Evol. Microbiol.">
        <title>The Global Catalogue of Microorganisms (GCM) 10K type strain sequencing project: providing services to taxonomists for standard genome sequencing and annotation.</title>
        <authorList>
            <consortium name="The Broad Institute Genomics Platform"/>
            <consortium name="The Broad Institute Genome Sequencing Center for Infectious Disease"/>
            <person name="Wu L."/>
            <person name="Ma J."/>
        </authorList>
    </citation>
    <scope>NUCLEOTIDE SEQUENCE [LARGE SCALE GENOMIC DNA]</scope>
    <source>
        <strain evidence="7">CCM 7224</strain>
    </source>
</reference>
<keyword evidence="3" id="KW-0012">Acyltransferase</keyword>
<organism evidence="6 7">
    <name type="scientific">Streptomyces mauvecolor</name>
    <dbReference type="NCBI Taxonomy" id="58345"/>
    <lineage>
        <taxon>Bacteria</taxon>
        <taxon>Bacillati</taxon>
        <taxon>Actinomycetota</taxon>
        <taxon>Actinomycetes</taxon>
        <taxon>Kitasatosporales</taxon>
        <taxon>Streptomycetaceae</taxon>
        <taxon>Streptomyces</taxon>
    </lineage>
</organism>
<protein>
    <submittedName>
        <fullName evidence="6">Ketoacyl-ACP synthase III</fullName>
    </submittedName>
</protein>
<dbReference type="CDD" id="cd00830">
    <property type="entry name" value="KAS_III"/>
    <property type="match status" value="1"/>
</dbReference>
<keyword evidence="1" id="KW-0963">Cytoplasm</keyword>
<dbReference type="InterPro" id="IPR013751">
    <property type="entry name" value="ACP_syn_III_N"/>
</dbReference>
<evidence type="ECO:0000313" key="6">
    <source>
        <dbReference type="EMBL" id="MFC4961481.1"/>
    </source>
</evidence>
<evidence type="ECO:0000259" key="4">
    <source>
        <dbReference type="Pfam" id="PF08541"/>
    </source>
</evidence>
<dbReference type="NCBIfam" id="NF006829">
    <property type="entry name" value="PRK09352.1"/>
    <property type="match status" value="1"/>
</dbReference>
<proteinExistence type="predicted"/>
<dbReference type="SUPFAM" id="SSF53901">
    <property type="entry name" value="Thiolase-like"/>
    <property type="match status" value="1"/>
</dbReference>
<dbReference type="RefSeq" id="WP_344380730.1">
    <property type="nucleotide sequence ID" value="NZ_BAAASQ010000053.1"/>
</dbReference>
<evidence type="ECO:0000259" key="5">
    <source>
        <dbReference type="Pfam" id="PF08545"/>
    </source>
</evidence>
<dbReference type="InterPro" id="IPR013747">
    <property type="entry name" value="ACP_syn_III_C"/>
</dbReference>
<feature type="domain" description="Beta-ketoacyl-[acyl-carrier-protein] synthase III C-terminal" evidence="4">
    <location>
        <begin position="244"/>
        <end position="333"/>
    </location>
</feature>
<dbReference type="PANTHER" id="PTHR34069:SF2">
    <property type="entry name" value="BETA-KETOACYL-[ACYL-CARRIER-PROTEIN] SYNTHASE III"/>
    <property type="match status" value="1"/>
</dbReference>
<dbReference type="Proteomes" id="UP001595834">
    <property type="component" value="Unassembled WGS sequence"/>
</dbReference>
<dbReference type="EMBL" id="JBHSIZ010000049">
    <property type="protein sequence ID" value="MFC4961481.1"/>
    <property type="molecule type" value="Genomic_DNA"/>
</dbReference>
<dbReference type="InterPro" id="IPR016039">
    <property type="entry name" value="Thiolase-like"/>
</dbReference>
<dbReference type="Pfam" id="PF08541">
    <property type="entry name" value="ACP_syn_III_C"/>
    <property type="match status" value="1"/>
</dbReference>
<evidence type="ECO:0000256" key="3">
    <source>
        <dbReference type="ARBA" id="ARBA00023315"/>
    </source>
</evidence>
<evidence type="ECO:0000256" key="2">
    <source>
        <dbReference type="ARBA" id="ARBA00022679"/>
    </source>
</evidence>
<accession>A0ABV9UWB0</accession>
<dbReference type="Pfam" id="PF08545">
    <property type="entry name" value="ACP_syn_III"/>
    <property type="match status" value="1"/>
</dbReference>
<dbReference type="Gene3D" id="3.40.47.10">
    <property type="match status" value="1"/>
</dbReference>
<keyword evidence="2" id="KW-0808">Transferase</keyword>
<dbReference type="PANTHER" id="PTHR34069">
    <property type="entry name" value="3-OXOACYL-[ACYL-CARRIER-PROTEIN] SYNTHASE 3"/>
    <property type="match status" value="1"/>
</dbReference>
<evidence type="ECO:0000256" key="1">
    <source>
        <dbReference type="ARBA" id="ARBA00022490"/>
    </source>
</evidence>
<gene>
    <name evidence="6" type="ORF">ACFPFX_34840</name>
</gene>
<feature type="domain" description="Beta-ketoacyl-[acyl-carrier-protein] synthase III N-terminal" evidence="5">
    <location>
        <begin position="113"/>
        <end position="192"/>
    </location>
</feature>
<comment type="caution">
    <text evidence="6">The sequence shown here is derived from an EMBL/GenBank/DDBJ whole genome shotgun (WGS) entry which is preliminary data.</text>
</comment>